<feature type="domain" description="C2H2-type" evidence="7">
    <location>
        <begin position="379"/>
        <end position="407"/>
    </location>
</feature>
<keyword evidence="3 5" id="KW-0863">Zinc-finger</keyword>
<feature type="domain" description="C2H2-type" evidence="7">
    <location>
        <begin position="531"/>
        <end position="558"/>
    </location>
</feature>
<feature type="domain" description="C2H2-type" evidence="7">
    <location>
        <begin position="294"/>
        <end position="322"/>
    </location>
</feature>
<feature type="domain" description="C2H2-type" evidence="7">
    <location>
        <begin position="238"/>
        <end position="265"/>
    </location>
</feature>
<keyword evidence="4" id="KW-0862">Zinc</keyword>
<feature type="domain" description="C2H2-type" evidence="7">
    <location>
        <begin position="266"/>
        <end position="293"/>
    </location>
</feature>
<dbReference type="Gene3D" id="3.30.160.60">
    <property type="entry name" value="Classic Zinc Finger"/>
    <property type="match status" value="8"/>
</dbReference>
<evidence type="ECO:0000256" key="3">
    <source>
        <dbReference type="ARBA" id="ARBA00022771"/>
    </source>
</evidence>
<evidence type="ECO:0000256" key="6">
    <source>
        <dbReference type="SAM" id="MobiDB-lite"/>
    </source>
</evidence>
<feature type="region of interest" description="Disordered" evidence="6">
    <location>
        <begin position="184"/>
        <end position="230"/>
    </location>
</feature>
<dbReference type="PROSITE" id="PS50157">
    <property type="entry name" value="ZINC_FINGER_C2H2_2"/>
    <property type="match status" value="11"/>
</dbReference>
<evidence type="ECO:0000256" key="1">
    <source>
        <dbReference type="ARBA" id="ARBA00022723"/>
    </source>
</evidence>
<protein>
    <recommendedName>
        <fullName evidence="7">C2H2-type domain-containing protein</fullName>
    </recommendedName>
</protein>
<dbReference type="Pfam" id="PF00096">
    <property type="entry name" value="zf-C2H2"/>
    <property type="match status" value="5"/>
</dbReference>
<feature type="domain" description="C2H2-type" evidence="7">
    <location>
        <begin position="438"/>
        <end position="465"/>
    </location>
</feature>
<evidence type="ECO:0000256" key="5">
    <source>
        <dbReference type="PROSITE-ProRule" id="PRU00042"/>
    </source>
</evidence>
<dbReference type="PANTHER" id="PTHR24379:SF121">
    <property type="entry name" value="C2H2-TYPE DOMAIN-CONTAINING PROTEIN"/>
    <property type="match status" value="1"/>
</dbReference>
<dbReference type="InterPro" id="IPR036236">
    <property type="entry name" value="Znf_C2H2_sf"/>
</dbReference>
<keyword evidence="9" id="KW-1185">Reference proteome</keyword>
<name>A0ABN8B2R2_CHISP</name>
<dbReference type="PANTHER" id="PTHR24379">
    <property type="entry name" value="KRAB AND ZINC FINGER DOMAIN-CONTAINING"/>
    <property type="match status" value="1"/>
</dbReference>
<organism evidence="8 9">
    <name type="scientific">Chilo suppressalis</name>
    <name type="common">Asiatic rice borer moth</name>
    <dbReference type="NCBI Taxonomy" id="168631"/>
    <lineage>
        <taxon>Eukaryota</taxon>
        <taxon>Metazoa</taxon>
        <taxon>Ecdysozoa</taxon>
        <taxon>Arthropoda</taxon>
        <taxon>Hexapoda</taxon>
        <taxon>Insecta</taxon>
        <taxon>Pterygota</taxon>
        <taxon>Neoptera</taxon>
        <taxon>Endopterygota</taxon>
        <taxon>Lepidoptera</taxon>
        <taxon>Glossata</taxon>
        <taxon>Ditrysia</taxon>
        <taxon>Pyraloidea</taxon>
        <taxon>Crambidae</taxon>
        <taxon>Crambinae</taxon>
        <taxon>Chilo</taxon>
    </lineage>
</organism>
<feature type="compositionally biased region" description="Acidic residues" evidence="6">
    <location>
        <begin position="187"/>
        <end position="219"/>
    </location>
</feature>
<evidence type="ECO:0000259" key="7">
    <source>
        <dbReference type="PROSITE" id="PS50157"/>
    </source>
</evidence>
<dbReference type="SMART" id="SM00355">
    <property type="entry name" value="ZnF_C2H2"/>
    <property type="match status" value="11"/>
</dbReference>
<dbReference type="PROSITE" id="PS00028">
    <property type="entry name" value="ZINC_FINGER_C2H2_1"/>
    <property type="match status" value="7"/>
</dbReference>
<feature type="domain" description="C2H2-type" evidence="7">
    <location>
        <begin position="409"/>
        <end position="437"/>
    </location>
</feature>
<evidence type="ECO:0000313" key="8">
    <source>
        <dbReference type="EMBL" id="CAH0402122.1"/>
    </source>
</evidence>
<dbReference type="EMBL" id="OU963895">
    <property type="protein sequence ID" value="CAH0402122.1"/>
    <property type="molecule type" value="Genomic_DNA"/>
</dbReference>
<keyword evidence="1" id="KW-0479">Metal-binding</keyword>
<feature type="domain" description="C2H2-type" evidence="7">
    <location>
        <begin position="351"/>
        <end position="378"/>
    </location>
</feature>
<reference evidence="8" key="1">
    <citation type="submission" date="2021-12" db="EMBL/GenBank/DDBJ databases">
        <authorList>
            <person name="King R."/>
        </authorList>
    </citation>
    <scope>NUCLEOTIDE SEQUENCE</scope>
</reference>
<evidence type="ECO:0000313" key="9">
    <source>
        <dbReference type="Proteomes" id="UP001153292"/>
    </source>
</evidence>
<gene>
    <name evidence="8" type="ORF">CHILSU_LOCUS5361</name>
</gene>
<feature type="domain" description="C2H2-type" evidence="7">
    <location>
        <begin position="466"/>
        <end position="493"/>
    </location>
</feature>
<sequence length="712" mass="82124">MDEFFEFDKRRHLVLHNLIKVQHPGNIDIEVHIFVVLSAAISASLSLFAIDCNALVEKIVNYVAAMPPPDIKGKGKTVMTYIEPTMITVNSAPDEEPDNGVTYFVDEEGRYYYQPAGDNQSIVSLPTAVTNENEGIAEEQRLVDGEAYQTVALVPSDTGTGEVSYVLVVQEDNKSDVKIGIKMDEDKLQEDEEEKGNEDVYTFEDDEEGGEEQSAEEDEPTGKAKPATNKRKYLRPHFTCTICTYTSHRRFLLLRHMKSHSEDRPHKCGVCERGFKTIASLQNHVNMHNGVKPHICKYCNSSFTTSGELVRHVRYKHTHEKPHKCTECDYASVELSKLRRHMRCHTGERPYQCPNCTYASPDTFKLKRHLRTHTGEKPYKCDHCNMCFTQSNSLKAHKLIHNVAEKPVYACELCPAKCGRKTDLRVHVQKLHTSDKPLKCKRCGKTFPDRYSCKVHIKTHEGEKCFKCELCPYASTTLRHLKSHMLKHTDQKPFACEECDQSFRQKQLLRRHQNLYHNPNYVPKPPKEKTHTCHECQRTFAHKGNLIRHLAVHDPDSGHQERALELKLGRQRKIKYVDASIQARDEEEEEEEEPPEEREQLMRELRRGELVTVADGDHHQYVVLEVIQLEDGTEQVAVVAPDYVEDQEDDEEEADVEKKYITEEQIRVKRQADPGERIKLEKDVESCFGFDEEEETEHNETNFNQKLVLRIV</sequence>
<proteinExistence type="predicted"/>
<feature type="domain" description="C2H2-type" evidence="7">
    <location>
        <begin position="494"/>
        <end position="517"/>
    </location>
</feature>
<evidence type="ECO:0000256" key="2">
    <source>
        <dbReference type="ARBA" id="ARBA00022737"/>
    </source>
</evidence>
<evidence type="ECO:0000256" key="4">
    <source>
        <dbReference type="ARBA" id="ARBA00022833"/>
    </source>
</evidence>
<accession>A0ABN8B2R2</accession>
<dbReference type="SUPFAM" id="SSF57667">
    <property type="entry name" value="beta-beta-alpha zinc fingers"/>
    <property type="match status" value="6"/>
</dbReference>
<keyword evidence="2" id="KW-0677">Repeat</keyword>
<feature type="domain" description="C2H2-type" evidence="7">
    <location>
        <begin position="323"/>
        <end position="350"/>
    </location>
</feature>
<dbReference type="Proteomes" id="UP001153292">
    <property type="component" value="Chromosome 2"/>
</dbReference>
<dbReference type="InterPro" id="IPR013087">
    <property type="entry name" value="Znf_C2H2_type"/>
</dbReference>